<dbReference type="InterPro" id="IPR026406">
    <property type="entry name" value="Ver/Plancto_CHP"/>
</dbReference>
<dbReference type="EMBL" id="VBPB01000187">
    <property type="protein sequence ID" value="TMQ71058.1"/>
    <property type="molecule type" value="Genomic_DNA"/>
</dbReference>
<gene>
    <name evidence="2" type="ORF">E6K81_11060</name>
</gene>
<feature type="compositionally biased region" description="Pro residues" evidence="1">
    <location>
        <begin position="139"/>
        <end position="151"/>
    </location>
</feature>
<name>A0A538U5A0_UNCEI</name>
<reference evidence="2 3" key="1">
    <citation type="journal article" date="2019" name="Nat. Microbiol.">
        <title>Mediterranean grassland soil C-N compound turnover is dependent on rainfall and depth, and is mediated by genomically divergent microorganisms.</title>
        <authorList>
            <person name="Diamond S."/>
            <person name="Andeer P.F."/>
            <person name="Li Z."/>
            <person name="Crits-Christoph A."/>
            <person name="Burstein D."/>
            <person name="Anantharaman K."/>
            <person name="Lane K.R."/>
            <person name="Thomas B.C."/>
            <person name="Pan C."/>
            <person name="Northen T.R."/>
            <person name="Banfield J.F."/>
        </authorList>
    </citation>
    <scope>NUCLEOTIDE SEQUENCE [LARGE SCALE GENOMIC DNA]</scope>
    <source>
        <strain evidence="2">WS_11</strain>
    </source>
</reference>
<dbReference type="NCBIfam" id="TIGR04138">
    <property type="entry name" value="Plancto_Ver_chp"/>
    <property type="match status" value="1"/>
</dbReference>
<comment type="caution">
    <text evidence="2">The sequence shown here is derived from an EMBL/GenBank/DDBJ whole genome shotgun (WGS) entry which is preliminary data.</text>
</comment>
<accession>A0A538U5A0</accession>
<feature type="region of interest" description="Disordered" evidence="1">
    <location>
        <begin position="125"/>
        <end position="151"/>
    </location>
</feature>
<dbReference type="Proteomes" id="UP000319771">
    <property type="component" value="Unassembled WGS sequence"/>
</dbReference>
<organism evidence="2 3">
    <name type="scientific">Eiseniibacteriota bacterium</name>
    <dbReference type="NCBI Taxonomy" id="2212470"/>
    <lineage>
        <taxon>Bacteria</taxon>
        <taxon>Candidatus Eiseniibacteriota</taxon>
    </lineage>
</organism>
<protein>
    <submittedName>
        <fullName evidence="2">Uncharacterized protein</fullName>
    </submittedName>
</protein>
<sequence>MSPADEKFWDAVDRIRAAEPRYRRECYGFVMAALGWTVQALPAERLADPAHRHLTGGELLQGVVALARREFGLMAPTVFREWGLVQGSDLGAVVFQLVAAGQLSARPEDRPEDFEGGPGLLAALSEGLDLGVPRRPKPRPSGDPDPPGTEA</sequence>
<evidence type="ECO:0000313" key="3">
    <source>
        <dbReference type="Proteomes" id="UP000319771"/>
    </source>
</evidence>
<evidence type="ECO:0000313" key="2">
    <source>
        <dbReference type="EMBL" id="TMQ71058.1"/>
    </source>
</evidence>
<dbReference type="AlphaFoldDB" id="A0A538U5A0"/>
<evidence type="ECO:0000256" key="1">
    <source>
        <dbReference type="SAM" id="MobiDB-lite"/>
    </source>
</evidence>
<proteinExistence type="predicted"/>